<dbReference type="Gene3D" id="3.30.565.10">
    <property type="entry name" value="Histidine kinase-like ATPase, C-terminal domain"/>
    <property type="match status" value="1"/>
</dbReference>
<accession>A0ABN3NS89</accession>
<dbReference type="InterPro" id="IPR005467">
    <property type="entry name" value="His_kinase_dom"/>
</dbReference>
<gene>
    <name evidence="12" type="ORF">GCM10010201_32090</name>
</gene>
<dbReference type="Pfam" id="PF08376">
    <property type="entry name" value="NIT"/>
    <property type="match status" value="1"/>
</dbReference>
<dbReference type="PANTHER" id="PTHR45436">
    <property type="entry name" value="SENSOR HISTIDINE KINASE YKOH"/>
    <property type="match status" value="1"/>
</dbReference>
<keyword evidence="9" id="KW-0472">Membrane</keyword>
<keyword evidence="5 9" id="KW-0812">Transmembrane</keyword>
<keyword evidence="4" id="KW-0808">Transferase</keyword>
<evidence type="ECO:0000256" key="6">
    <source>
        <dbReference type="ARBA" id="ARBA00022777"/>
    </source>
</evidence>
<keyword evidence="6" id="KW-0418">Kinase</keyword>
<evidence type="ECO:0000256" key="1">
    <source>
        <dbReference type="ARBA" id="ARBA00000085"/>
    </source>
</evidence>
<feature type="region of interest" description="Disordered" evidence="8">
    <location>
        <begin position="660"/>
        <end position="773"/>
    </location>
</feature>
<feature type="compositionally biased region" description="Low complexity" evidence="8">
    <location>
        <begin position="680"/>
        <end position="692"/>
    </location>
</feature>
<dbReference type="InterPro" id="IPR013587">
    <property type="entry name" value="Nitrate/nitrite_sensing"/>
</dbReference>
<dbReference type="Gene3D" id="6.10.340.10">
    <property type="match status" value="1"/>
</dbReference>
<evidence type="ECO:0000256" key="4">
    <source>
        <dbReference type="ARBA" id="ARBA00022679"/>
    </source>
</evidence>
<dbReference type="InterPro" id="IPR010910">
    <property type="entry name" value="Nitrate/nitrite_sensing_bac"/>
</dbReference>
<dbReference type="Pfam" id="PF02518">
    <property type="entry name" value="HATPase_c"/>
    <property type="match status" value="1"/>
</dbReference>
<evidence type="ECO:0000259" key="10">
    <source>
        <dbReference type="PROSITE" id="PS50109"/>
    </source>
</evidence>
<evidence type="ECO:0000256" key="7">
    <source>
        <dbReference type="ARBA" id="ARBA00022989"/>
    </source>
</evidence>
<feature type="transmembrane region" description="Helical" evidence="9">
    <location>
        <begin position="306"/>
        <end position="329"/>
    </location>
</feature>
<dbReference type="RefSeq" id="WP_344173935.1">
    <property type="nucleotide sequence ID" value="NZ_BAAARY010000020.1"/>
</dbReference>
<dbReference type="InterPro" id="IPR003594">
    <property type="entry name" value="HATPase_dom"/>
</dbReference>
<dbReference type="InterPro" id="IPR050428">
    <property type="entry name" value="TCS_sensor_his_kinase"/>
</dbReference>
<dbReference type="EC" id="2.7.13.3" evidence="2"/>
<comment type="catalytic activity">
    <reaction evidence="1">
        <text>ATP + protein L-histidine = ADP + protein N-phospho-L-histidine.</text>
        <dbReference type="EC" id="2.7.13.3"/>
    </reaction>
</comment>
<evidence type="ECO:0000256" key="2">
    <source>
        <dbReference type="ARBA" id="ARBA00012438"/>
    </source>
</evidence>
<feature type="domain" description="NIT" evidence="11">
    <location>
        <begin position="53"/>
        <end position="302"/>
    </location>
</feature>
<dbReference type="PANTHER" id="PTHR45436:SF5">
    <property type="entry name" value="SENSOR HISTIDINE KINASE TRCS"/>
    <property type="match status" value="1"/>
</dbReference>
<evidence type="ECO:0000256" key="8">
    <source>
        <dbReference type="SAM" id="MobiDB-lite"/>
    </source>
</evidence>
<evidence type="ECO:0000259" key="11">
    <source>
        <dbReference type="PROSITE" id="PS50906"/>
    </source>
</evidence>
<dbReference type="EMBL" id="BAAARY010000020">
    <property type="protein sequence ID" value="GAA2530260.1"/>
    <property type="molecule type" value="Genomic_DNA"/>
</dbReference>
<evidence type="ECO:0000256" key="3">
    <source>
        <dbReference type="ARBA" id="ARBA00022553"/>
    </source>
</evidence>
<keyword evidence="7 9" id="KW-1133">Transmembrane helix</keyword>
<dbReference type="PROSITE" id="PS50906">
    <property type="entry name" value="NIT"/>
    <property type="match status" value="1"/>
</dbReference>
<dbReference type="InterPro" id="IPR036890">
    <property type="entry name" value="HATPase_C_sf"/>
</dbReference>
<proteinExistence type="predicted"/>
<feature type="domain" description="Histidine kinase" evidence="10">
    <location>
        <begin position="519"/>
        <end position="624"/>
    </location>
</feature>
<evidence type="ECO:0000256" key="5">
    <source>
        <dbReference type="ARBA" id="ARBA00022692"/>
    </source>
</evidence>
<protein>
    <recommendedName>
        <fullName evidence="2">histidine kinase</fullName>
        <ecNumber evidence="2">2.7.13.3</ecNumber>
    </recommendedName>
</protein>
<evidence type="ECO:0000313" key="12">
    <source>
        <dbReference type="EMBL" id="GAA2530260.1"/>
    </source>
</evidence>
<dbReference type="SMART" id="SM00387">
    <property type="entry name" value="HATPase_c"/>
    <property type="match status" value="1"/>
</dbReference>
<keyword evidence="3" id="KW-0597">Phosphoprotein</keyword>
<dbReference type="SUPFAM" id="SSF55874">
    <property type="entry name" value="ATPase domain of HSP90 chaperone/DNA topoisomerase II/histidine kinase"/>
    <property type="match status" value="1"/>
</dbReference>
<feature type="compositionally biased region" description="Low complexity" evidence="8">
    <location>
        <begin position="713"/>
        <end position="725"/>
    </location>
</feature>
<organism evidence="12 13">
    <name type="scientific">Pilimelia columellifera subsp. columellifera</name>
    <dbReference type="NCBI Taxonomy" id="706583"/>
    <lineage>
        <taxon>Bacteria</taxon>
        <taxon>Bacillati</taxon>
        <taxon>Actinomycetota</taxon>
        <taxon>Actinomycetes</taxon>
        <taxon>Micromonosporales</taxon>
        <taxon>Micromonosporaceae</taxon>
        <taxon>Pilimelia</taxon>
    </lineage>
</organism>
<keyword evidence="13" id="KW-1185">Reference proteome</keyword>
<comment type="caution">
    <text evidence="12">The sequence shown here is derived from an EMBL/GenBank/DDBJ whole genome shotgun (WGS) entry which is preliminary data.</text>
</comment>
<evidence type="ECO:0000313" key="13">
    <source>
        <dbReference type="Proteomes" id="UP001499978"/>
    </source>
</evidence>
<evidence type="ECO:0000256" key="9">
    <source>
        <dbReference type="SAM" id="Phobius"/>
    </source>
</evidence>
<sequence length="773" mass="81887">MNTRNWSIRSKMIALLVAPVAAMLLLWGYAVSLAARPAVQLLRFETLSEQVAEPAERLVTELQRERQLSLVYLGGQSPLPSMDQHRDNTDRAAAVFRRLSSDPDARDALRGAAVGRLAEVHVVLDSLASGRALIDRREVNRVGALAVYTVIIDAVFQLLPAIAAVGDQELGPRARSLISLSRSRELLAQEDALVSGALRAGRFVDDEASKVSQLIGLRRLLAGDAAAALPESGRAGFRALTTSRAATDLVAMEDVLVARARPNEAPPVETRQWREAAGGVAAAARAFEVGQARAVAAQAEPIAVRIVLRLALAGILGLLALLATILISVRIARSVLDRLGQLRQAALELSGERLPGVVARLRRGEEVNVAEEAPALSYGPDELGELGRAFAQVQRTAVRAAVDEAAFRKGLNDVFLNIARRNQTLLYRQLALLDAMERDAIDPDVLADLFRVDHLATRMRRHAEDLVILAGARPSRGWREPVPLVDVIRGSVSEVEDYARVDVRAGAAVAVVGRAVGDVIHLLAELVENATSYSPPQSRVRVSAQAVPSGVAIEVEDRGLGMSAEALADANARLASPPEFEPATSARLGLFVVARLAARHGVAVQLRQSPYGGVTAVALLPPSLAVTDEAGAVAARAPAQVTRRDGRLWAVPDVALPRQRMPSGAAALPVGAARPDGRRPSAPAEVSAEVSADGLPKRVRQASLAPQLRADVTASGPTGASGSAAEPTEPLALPGGRTPAQVRQLMSELQSQTRRGRADAVRGLPAGPGEEEQ</sequence>
<reference evidence="12 13" key="1">
    <citation type="journal article" date="2019" name="Int. J. Syst. Evol. Microbiol.">
        <title>The Global Catalogue of Microorganisms (GCM) 10K type strain sequencing project: providing services to taxonomists for standard genome sequencing and annotation.</title>
        <authorList>
            <consortium name="The Broad Institute Genomics Platform"/>
            <consortium name="The Broad Institute Genome Sequencing Center for Infectious Disease"/>
            <person name="Wu L."/>
            <person name="Ma J."/>
        </authorList>
    </citation>
    <scope>NUCLEOTIDE SEQUENCE [LARGE SCALE GENOMIC DNA]</scope>
    <source>
        <strain evidence="12 13">JCM 3367</strain>
    </source>
</reference>
<dbReference type="PROSITE" id="PS50109">
    <property type="entry name" value="HIS_KIN"/>
    <property type="match status" value="1"/>
</dbReference>
<name>A0ABN3NS89_9ACTN</name>
<dbReference type="Proteomes" id="UP001499978">
    <property type="component" value="Unassembled WGS sequence"/>
</dbReference>